<dbReference type="PATRIC" id="fig|43658.5.peg.1777"/>
<reference evidence="6 7" key="1">
    <citation type="journal article" date="2015" name="BMC Genomics">
        <title>Genome mining reveals unlocked bioactive potential of marine Gram-negative bacteria.</title>
        <authorList>
            <person name="Machado H."/>
            <person name="Sonnenschein E.C."/>
            <person name="Melchiorsen J."/>
            <person name="Gram L."/>
        </authorList>
    </citation>
    <scope>NUCLEOTIDE SEQUENCE [LARGE SCALE GENOMIC DNA]</scope>
    <source>
        <strain evidence="6 7">S2471</strain>
    </source>
</reference>
<dbReference type="Gene3D" id="3.40.190.290">
    <property type="match status" value="1"/>
</dbReference>
<dbReference type="InterPro" id="IPR005119">
    <property type="entry name" value="LysR_subst-bd"/>
</dbReference>
<evidence type="ECO:0000256" key="4">
    <source>
        <dbReference type="ARBA" id="ARBA00023163"/>
    </source>
</evidence>
<gene>
    <name evidence="6" type="ORF">TW77_08465</name>
</gene>
<keyword evidence="4" id="KW-0804">Transcription</keyword>
<dbReference type="Pfam" id="PF03466">
    <property type="entry name" value="LysR_substrate"/>
    <property type="match status" value="1"/>
</dbReference>
<sequence length="297" mass="32442">MNIEHLKLFIRIASTHNISQAGQDLGLSAAVASSHINKLETDLGVRLLHRTTRKVALTEEGQAFLPHAEDVLNGVEAARAAIGAGTTKPSGTLRLTMPASFGRMHVLPALPGFFALYPDIKLDLKLSDTIADLVEGGFDLAIRNSALKDSTLVAKRLATDTRLLTAAPDYLALKGAPQSPEDLREHACITLSGLEHWSFQTPDGVQTIKVQGQLRADNGDAIREACQLGLGITINSRWSAYQALRSGELVEVLADYPLKSDTAIWLVYPSSRLLAPKVRVFIDYLSRYFGDIPYWEK</sequence>
<comment type="caution">
    <text evidence="6">The sequence shown here is derived from an EMBL/GenBank/DDBJ whole genome shotgun (WGS) entry which is preliminary data.</text>
</comment>
<dbReference type="Proteomes" id="UP000033452">
    <property type="component" value="Unassembled WGS sequence"/>
</dbReference>
<dbReference type="SUPFAM" id="SSF53850">
    <property type="entry name" value="Periplasmic binding protein-like II"/>
    <property type="match status" value="1"/>
</dbReference>
<comment type="similarity">
    <text evidence="1">Belongs to the LysR transcriptional regulatory family.</text>
</comment>
<dbReference type="InterPro" id="IPR058163">
    <property type="entry name" value="LysR-type_TF_proteobact-type"/>
</dbReference>
<proteinExistence type="inferred from homology"/>
<dbReference type="Gene3D" id="1.10.10.10">
    <property type="entry name" value="Winged helix-like DNA-binding domain superfamily/Winged helix DNA-binding domain"/>
    <property type="match status" value="1"/>
</dbReference>
<evidence type="ECO:0000259" key="5">
    <source>
        <dbReference type="PROSITE" id="PS50931"/>
    </source>
</evidence>
<keyword evidence="2" id="KW-0805">Transcription regulation</keyword>
<dbReference type="InterPro" id="IPR036390">
    <property type="entry name" value="WH_DNA-bd_sf"/>
</dbReference>
<keyword evidence="3" id="KW-0238">DNA-binding</keyword>
<name>A0A0F4QSL4_9GAMM</name>
<dbReference type="InterPro" id="IPR000847">
    <property type="entry name" value="LysR_HTH_N"/>
</dbReference>
<dbReference type="SUPFAM" id="SSF46785">
    <property type="entry name" value="Winged helix' DNA-binding domain"/>
    <property type="match status" value="1"/>
</dbReference>
<protein>
    <submittedName>
        <fullName evidence="6">LysR family transcriptional regulator</fullName>
    </submittedName>
</protein>
<dbReference type="CDD" id="cd08422">
    <property type="entry name" value="PBP2_CrgA_like"/>
    <property type="match status" value="1"/>
</dbReference>
<dbReference type="PANTHER" id="PTHR30537:SF5">
    <property type="entry name" value="HTH-TYPE TRANSCRIPTIONAL ACTIVATOR TTDR-RELATED"/>
    <property type="match status" value="1"/>
</dbReference>
<dbReference type="OrthoDB" id="9786526at2"/>
<evidence type="ECO:0000256" key="2">
    <source>
        <dbReference type="ARBA" id="ARBA00023015"/>
    </source>
</evidence>
<dbReference type="FunFam" id="3.40.190.290:FF:000001">
    <property type="entry name" value="Transcriptional regulator, LysR family"/>
    <property type="match status" value="1"/>
</dbReference>
<keyword evidence="7" id="KW-1185">Reference proteome</keyword>
<dbReference type="GO" id="GO:0003700">
    <property type="term" value="F:DNA-binding transcription factor activity"/>
    <property type="evidence" value="ECO:0007669"/>
    <property type="project" value="InterPro"/>
</dbReference>
<dbReference type="InterPro" id="IPR036388">
    <property type="entry name" value="WH-like_DNA-bd_sf"/>
</dbReference>
<evidence type="ECO:0000313" key="6">
    <source>
        <dbReference type="EMBL" id="KJZ10240.1"/>
    </source>
</evidence>
<feature type="domain" description="HTH lysR-type" evidence="5">
    <location>
        <begin position="1"/>
        <end position="58"/>
    </location>
</feature>
<evidence type="ECO:0000256" key="1">
    <source>
        <dbReference type="ARBA" id="ARBA00009437"/>
    </source>
</evidence>
<dbReference type="PROSITE" id="PS50931">
    <property type="entry name" value="HTH_LYSR"/>
    <property type="match status" value="1"/>
</dbReference>
<accession>A0A0F4QSL4</accession>
<dbReference type="RefSeq" id="WP_046004517.1">
    <property type="nucleotide sequence ID" value="NZ_JXYA01000016.1"/>
</dbReference>
<evidence type="ECO:0000256" key="3">
    <source>
        <dbReference type="ARBA" id="ARBA00023125"/>
    </source>
</evidence>
<dbReference type="FunFam" id="1.10.10.10:FF:000001">
    <property type="entry name" value="LysR family transcriptional regulator"/>
    <property type="match status" value="1"/>
</dbReference>
<evidence type="ECO:0000313" key="7">
    <source>
        <dbReference type="Proteomes" id="UP000033452"/>
    </source>
</evidence>
<dbReference type="EMBL" id="JXYA01000016">
    <property type="protein sequence ID" value="KJZ10240.1"/>
    <property type="molecule type" value="Genomic_DNA"/>
</dbReference>
<dbReference type="GO" id="GO:0003677">
    <property type="term" value="F:DNA binding"/>
    <property type="evidence" value="ECO:0007669"/>
    <property type="project" value="UniProtKB-KW"/>
</dbReference>
<dbReference type="PANTHER" id="PTHR30537">
    <property type="entry name" value="HTH-TYPE TRANSCRIPTIONAL REGULATOR"/>
    <property type="match status" value="1"/>
</dbReference>
<organism evidence="6 7">
    <name type="scientific">Pseudoalteromonas rubra</name>
    <dbReference type="NCBI Taxonomy" id="43658"/>
    <lineage>
        <taxon>Bacteria</taxon>
        <taxon>Pseudomonadati</taxon>
        <taxon>Pseudomonadota</taxon>
        <taxon>Gammaproteobacteria</taxon>
        <taxon>Alteromonadales</taxon>
        <taxon>Pseudoalteromonadaceae</taxon>
        <taxon>Pseudoalteromonas</taxon>
    </lineage>
</organism>
<dbReference type="Pfam" id="PF00126">
    <property type="entry name" value="HTH_1"/>
    <property type="match status" value="1"/>
</dbReference>
<dbReference type="AlphaFoldDB" id="A0A0F4QSL4"/>